<dbReference type="GO" id="GO:0004386">
    <property type="term" value="F:helicase activity"/>
    <property type="evidence" value="ECO:0007669"/>
    <property type="project" value="InterPro"/>
</dbReference>
<dbReference type="Pfam" id="PF13307">
    <property type="entry name" value="Helicase_C_2"/>
    <property type="match status" value="1"/>
</dbReference>
<dbReference type="SMART" id="SM00491">
    <property type="entry name" value="HELICc2"/>
    <property type="match status" value="1"/>
</dbReference>
<sequence length="345" mass="38686">TLDVYENRSQYTFQLGQVPDELKELSSDLANRFVRLDEMFQEIAENMSDELEKGDKPARRQLVEQWYPVLGKYIYRVQGNLALWSSYAAEDIAEQAPFARWLSFSENETVRDIGLSSSPVLAANNLQEYLWQCCGGAVLTSASLSALGKFDMLTMRTGLPVRTNYLSIPSPFEFANAATLSIPRMHCDPSDQDKHTDTIVNLLPGILGPKPAALMLFSSRRQMLDVMRLLPNEWRDLVLCQDDFQKIQLIKYHCALIDKGKGSIIFGLSSFAEGIDLPGKYCTHVLIAKIPFGVPNDPIEMTLSAWVEQQGMNAFMTLAVPEAAFRLMQASGRLLRSETDTGKIT</sequence>
<dbReference type="EMBL" id="UINC01106330">
    <property type="protein sequence ID" value="SVC70914.1"/>
    <property type="molecule type" value="Genomic_DNA"/>
</dbReference>
<name>A0A382PBY1_9ZZZZ</name>
<dbReference type="AlphaFoldDB" id="A0A382PBY1"/>
<dbReference type="Gene3D" id="3.40.50.300">
    <property type="entry name" value="P-loop containing nucleotide triphosphate hydrolases"/>
    <property type="match status" value="1"/>
</dbReference>
<evidence type="ECO:0000313" key="2">
    <source>
        <dbReference type="EMBL" id="SVC70914.1"/>
    </source>
</evidence>
<reference evidence="2" key="1">
    <citation type="submission" date="2018-05" db="EMBL/GenBank/DDBJ databases">
        <authorList>
            <person name="Lanie J.A."/>
            <person name="Ng W.-L."/>
            <person name="Kazmierczak K.M."/>
            <person name="Andrzejewski T.M."/>
            <person name="Davidsen T.M."/>
            <person name="Wayne K.J."/>
            <person name="Tettelin H."/>
            <person name="Glass J.I."/>
            <person name="Rusch D."/>
            <person name="Podicherti R."/>
            <person name="Tsui H.-C.T."/>
            <person name="Winkler M.E."/>
        </authorList>
    </citation>
    <scope>NUCLEOTIDE SEQUENCE</scope>
</reference>
<organism evidence="2">
    <name type="scientific">marine metagenome</name>
    <dbReference type="NCBI Taxonomy" id="408172"/>
    <lineage>
        <taxon>unclassified sequences</taxon>
        <taxon>metagenomes</taxon>
        <taxon>ecological metagenomes</taxon>
    </lineage>
</organism>
<dbReference type="GO" id="GO:0006139">
    <property type="term" value="P:nucleobase-containing compound metabolic process"/>
    <property type="evidence" value="ECO:0007669"/>
    <property type="project" value="InterPro"/>
</dbReference>
<dbReference type="InterPro" id="IPR006555">
    <property type="entry name" value="ATP-dep_Helicase_C"/>
</dbReference>
<dbReference type="GO" id="GO:0016818">
    <property type="term" value="F:hydrolase activity, acting on acid anhydrides, in phosphorus-containing anhydrides"/>
    <property type="evidence" value="ECO:0007669"/>
    <property type="project" value="InterPro"/>
</dbReference>
<dbReference type="InterPro" id="IPR027417">
    <property type="entry name" value="P-loop_NTPase"/>
</dbReference>
<dbReference type="GO" id="GO:0003676">
    <property type="term" value="F:nucleic acid binding"/>
    <property type="evidence" value="ECO:0007669"/>
    <property type="project" value="InterPro"/>
</dbReference>
<feature type="non-terminal residue" evidence="2">
    <location>
        <position position="345"/>
    </location>
</feature>
<dbReference type="GO" id="GO:0005524">
    <property type="term" value="F:ATP binding"/>
    <property type="evidence" value="ECO:0007669"/>
    <property type="project" value="InterPro"/>
</dbReference>
<feature type="domain" description="ATP-dependent helicase C-terminal" evidence="1">
    <location>
        <begin position="224"/>
        <end position="345"/>
    </location>
</feature>
<protein>
    <recommendedName>
        <fullName evidence="1">ATP-dependent helicase C-terminal domain-containing protein</fullName>
    </recommendedName>
</protein>
<evidence type="ECO:0000259" key="1">
    <source>
        <dbReference type="SMART" id="SM00491"/>
    </source>
</evidence>
<proteinExistence type="predicted"/>
<gene>
    <name evidence="2" type="ORF">METZ01_LOCUS323768</name>
</gene>
<feature type="non-terminal residue" evidence="2">
    <location>
        <position position="1"/>
    </location>
</feature>
<accession>A0A382PBY1</accession>